<keyword evidence="5" id="KW-0808">Transferase</keyword>
<accession>A0A1I5HS61</accession>
<evidence type="ECO:0000313" key="6">
    <source>
        <dbReference type="Proteomes" id="UP000199137"/>
    </source>
</evidence>
<dbReference type="STRING" id="112413.SAMN05421854_10247"/>
<dbReference type="InterPro" id="IPR015421">
    <property type="entry name" value="PyrdxlP-dep_Trfase_major"/>
</dbReference>
<evidence type="ECO:0000256" key="1">
    <source>
        <dbReference type="ARBA" id="ARBA00008954"/>
    </source>
</evidence>
<dbReference type="InterPro" id="IPR005814">
    <property type="entry name" value="Aminotrans_3"/>
</dbReference>
<dbReference type="Pfam" id="PF00202">
    <property type="entry name" value="Aminotran_3"/>
    <property type="match status" value="1"/>
</dbReference>
<dbReference type="Gene3D" id="3.40.640.10">
    <property type="entry name" value="Type I PLP-dependent aspartate aminotransferase-like (Major domain)"/>
    <property type="match status" value="1"/>
</dbReference>
<dbReference type="CDD" id="cd00610">
    <property type="entry name" value="OAT_like"/>
    <property type="match status" value="1"/>
</dbReference>
<keyword evidence="3" id="KW-0045">Antibiotic biosynthesis</keyword>
<dbReference type="PANTHER" id="PTHR45688">
    <property type="match status" value="1"/>
</dbReference>
<dbReference type="RefSeq" id="WP_093572822.1">
    <property type="nucleotide sequence ID" value="NZ_FOWC01000002.1"/>
</dbReference>
<dbReference type="GO" id="GO:0017000">
    <property type="term" value="P:antibiotic biosynthetic process"/>
    <property type="evidence" value="ECO:0007669"/>
    <property type="project" value="UniProtKB-KW"/>
</dbReference>
<dbReference type="EMBL" id="FOWC01000002">
    <property type="protein sequence ID" value="SFO51158.1"/>
    <property type="molecule type" value="Genomic_DNA"/>
</dbReference>
<evidence type="ECO:0000313" key="5">
    <source>
        <dbReference type="EMBL" id="SFO51158.1"/>
    </source>
</evidence>
<dbReference type="PANTHER" id="PTHR45688:SF13">
    <property type="entry name" value="ALANINE--GLYOXYLATE AMINOTRANSFERASE 2-LIKE"/>
    <property type="match status" value="1"/>
</dbReference>
<dbReference type="SUPFAM" id="SSF53383">
    <property type="entry name" value="PLP-dependent transferases"/>
    <property type="match status" value="1"/>
</dbReference>
<dbReference type="GO" id="GO:0008483">
    <property type="term" value="F:transaminase activity"/>
    <property type="evidence" value="ECO:0007669"/>
    <property type="project" value="UniProtKB-KW"/>
</dbReference>
<dbReference type="AlphaFoldDB" id="A0A1I5HS61"/>
<name>A0A1I5HS61_9PSEU</name>
<evidence type="ECO:0000256" key="2">
    <source>
        <dbReference type="ARBA" id="ARBA00022898"/>
    </source>
</evidence>
<dbReference type="PIRSF" id="PIRSF000521">
    <property type="entry name" value="Transaminase_4ab_Lys_Orn"/>
    <property type="match status" value="1"/>
</dbReference>
<dbReference type="Gene3D" id="3.90.1150.10">
    <property type="entry name" value="Aspartate Aminotransferase, domain 1"/>
    <property type="match status" value="1"/>
</dbReference>
<dbReference type="PROSITE" id="PS00600">
    <property type="entry name" value="AA_TRANSFER_CLASS_3"/>
    <property type="match status" value="1"/>
</dbReference>
<reference evidence="5 6" key="1">
    <citation type="submission" date="2016-10" db="EMBL/GenBank/DDBJ databases">
        <authorList>
            <person name="de Groot N.N."/>
        </authorList>
    </citation>
    <scope>NUCLEOTIDE SEQUENCE [LARGE SCALE GENOMIC DNA]</scope>
    <source>
        <strain evidence="5 6">DSM 44637</strain>
    </source>
</reference>
<evidence type="ECO:0000256" key="3">
    <source>
        <dbReference type="ARBA" id="ARBA00023194"/>
    </source>
</evidence>
<comment type="similarity">
    <text evidence="1 4">Belongs to the class-III pyridoxal-phosphate-dependent aminotransferase family.</text>
</comment>
<proteinExistence type="inferred from homology"/>
<keyword evidence="2 4" id="KW-0663">Pyridoxal phosphate</keyword>
<evidence type="ECO:0000256" key="4">
    <source>
        <dbReference type="RuleBase" id="RU003560"/>
    </source>
</evidence>
<gene>
    <name evidence="5" type="ORF">SAMN05421854_10247</name>
</gene>
<dbReference type="Proteomes" id="UP000199137">
    <property type="component" value="Unassembled WGS sequence"/>
</dbReference>
<dbReference type="InterPro" id="IPR049704">
    <property type="entry name" value="Aminotrans_3_PPA_site"/>
</dbReference>
<organism evidence="5 6">
    <name type="scientific">Amycolatopsis rubida</name>
    <dbReference type="NCBI Taxonomy" id="112413"/>
    <lineage>
        <taxon>Bacteria</taxon>
        <taxon>Bacillati</taxon>
        <taxon>Actinomycetota</taxon>
        <taxon>Actinomycetes</taxon>
        <taxon>Pseudonocardiales</taxon>
        <taxon>Pseudonocardiaceae</taxon>
        <taxon>Amycolatopsis</taxon>
    </lineage>
</organism>
<dbReference type="GO" id="GO:0030170">
    <property type="term" value="F:pyridoxal phosphate binding"/>
    <property type="evidence" value="ECO:0007669"/>
    <property type="project" value="InterPro"/>
</dbReference>
<dbReference type="InterPro" id="IPR015422">
    <property type="entry name" value="PyrdxlP-dep_Trfase_small"/>
</dbReference>
<sequence length="444" mass="47376">MTRPEMVNGFTGEHLSAQPQHIRELIARRANVLGPGYQLFYTNPVEVSRGSGVHLYDPAGNEYLDAYNNVVSLGHCHPAVVEAVTRQLSTLTTNTRYLQADLLDFSERLLATFPAELDRVTYTCTGSEANDLALRIARAHTGNTGIIVTRNAYHGVTAEVAAFSPSLGPTSPLGPHVRTISAPDPLRHDNVTDLLRNEIRAVIDDLQRHGFGVCALVVDSIFSSDGVQPFPTDLLGVLAAEVRAAGGVYLADEVQAGFGRTGAGWWGFGRHAVVPDLVTLGKPMGNGIPVAAAVLRHEIGREFGQKVRYFNTFGGSNVPIAAASAVLGAIEGEGLIDNAREIGAHLLRGFTEIVESNSCLAEVRGTGLFLGIEVTAPESTEPDRGIAQSLVDDLRENFVLVSASGPHGNVVKIRPPLVFSAADAALLLDRFADAAARVLARRRA</sequence>
<dbReference type="OrthoDB" id="9801052at2"/>
<dbReference type="InterPro" id="IPR015424">
    <property type="entry name" value="PyrdxlP-dep_Trfase"/>
</dbReference>
<keyword evidence="5" id="KW-0032">Aminotransferase</keyword>
<protein>
    <submittedName>
        <fullName evidence="5">4-aminobutyrate aminotransferase</fullName>
    </submittedName>
</protein>